<accession>A0A2J6QDX7</accession>
<sequence length="154" mass="16804">MASGGRRRARAIGCSLIGFNRDGSNGAIGANPIIVSEARHYESMDHKQSTQTIMVRREQQQETLALRGRRSYLGKYKRIYGRGAWVDVVANLSTYALSYGNHTARGSSIRHHPASQTVGLAAVRRSHSCTNSGNSVSPKREVREAVIASPSHIS</sequence>
<gene>
    <name evidence="1" type="ORF">NA56DRAFT_700111</name>
</gene>
<organism evidence="1 2">
    <name type="scientific">Hyaloscypha hepaticicola</name>
    <dbReference type="NCBI Taxonomy" id="2082293"/>
    <lineage>
        <taxon>Eukaryota</taxon>
        <taxon>Fungi</taxon>
        <taxon>Dikarya</taxon>
        <taxon>Ascomycota</taxon>
        <taxon>Pezizomycotina</taxon>
        <taxon>Leotiomycetes</taxon>
        <taxon>Helotiales</taxon>
        <taxon>Hyaloscyphaceae</taxon>
        <taxon>Hyaloscypha</taxon>
    </lineage>
</organism>
<dbReference type="EMBL" id="KZ613472">
    <property type="protein sequence ID" value="PMD24472.1"/>
    <property type="molecule type" value="Genomic_DNA"/>
</dbReference>
<reference evidence="1 2" key="1">
    <citation type="submission" date="2016-05" db="EMBL/GenBank/DDBJ databases">
        <title>A degradative enzymes factory behind the ericoid mycorrhizal symbiosis.</title>
        <authorList>
            <consortium name="DOE Joint Genome Institute"/>
            <person name="Martino E."/>
            <person name="Morin E."/>
            <person name="Grelet G."/>
            <person name="Kuo A."/>
            <person name="Kohler A."/>
            <person name="Daghino S."/>
            <person name="Barry K."/>
            <person name="Choi C."/>
            <person name="Cichocki N."/>
            <person name="Clum A."/>
            <person name="Copeland A."/>
            <person name="Hainaut M."/>
            <person name="Haridas S."/>
            <person name="Labutti K."/>
            <person name="Lindquist E."/>
            <person name="Lipzen A."/>
            <person name="Khouja H.-R."/>
            <person name="Murat C."/>
            <person name="Ohm R."/>
            <person name="Olson A."/>
            <person name="Spatafora J."/>
            <person name="Veneault-Fourrey C."/>
            <person name="Henrissat B."/>
            <person name="Grigoriev I."/>
            <person name="Martin F."/>
            <person name="Perotto S."/>
        </authorList>
    </citation>
    <scope>NUCLEOTIDE SEQUENCE [LARGE SCALE GENOMIC DNA]</scope>
    <source>
        <strain evidence="1 2">UAMH 7357</strain>
    </source>
</reference>
<keyword evidence="2" id="KW-1185">Reference proteome</keyword>
<dbReference type="Proteomes" id="UP000235672">
    <property type="component" value="Unassembled WGS sequence"/>
</dbReference>
<dbReference type="AlphaFoldDB" id="A0A2J6QDX7"/>
<protein>
    <submittedName>
        <fullName evidence="1">Uncharacterized protein</fullName>
    </submittedName>
</protein>
<evidence type="ECO:0000313" key="2">
    <source>
        <dbReference type="Proteomes" id="UP000235672"/>
    </source>
</evidence>
<evidence type="ECO:0000313" key="1">
    <source>
        <dbReference type="EMBL" id="PMD24472.1"/>
    </source>
</evidence>
<name>A0A2J6QDX7_9HELO</name>
<proteinExistence type="predicted"/>